<organism evidence="2 3">
    <name type="scientific">Catalinimonas alkaloidigena</name>
    <dbReference type="NCBI Taxonomy" id="1075417"/>
    <lineage>
        <taxon>Bacteria</taxon>
        <taxon>Pseudomonadati</taxon>
        <taxon>Bacteroidota</taxon>
        <taxon>Cytophagia</taxon>
        <taxon>Cytophagales</taxon>
        <taxon>Catalimonadaceae</taxon>
        <taxon>Catalinimonas</taxon>
    </lineage>
</organism>
<accession>A0A1G8YH67</accession>
<name>A0A1G8YH67_9BACT</name>
<dbReference type="InterPro" id="IPR036388">
    <property type="entry name" value="WH-like_DNA-bd_sf"/>
</dbReference>
<dbReference type="Proteomes" id="UP000198510">
    <property type="component" value="Unassembled WGS sequence"/>
</dbReference>
<feature type="domain" description="Transcription regulator PadR N-terminal" evidence="1">
    <location>
        <begin position="28"/>
        <end position="96"/>
    </location>
</feature>
<keyword evidence="3" id="KW-1185">Reference proteome</keyword>
<dbReference type="SUPFAM" id="SSF46785">
    <property type="entry name" value="Winged helix' DNA-binding domain"/>
    <property type="match status" value="1"/>
</dbReference>
<gene>
    <name evidence="2" type="ORF">SAMN05421823_101675</name>
</gene>
<dbReference type="InterPro" id="IPR036390">
    <property type="entry name" value="WH_DNA-bd_sf"/>
</dbReference>
<evidence type="ECO:0000259" key="1">
    <source>
        <dbReference type="Pfam" id="PF03551"/>
    </source>
</evidence>
<sequence length="118" mass="13105">MEKTNPMRGSYLGEFEELVLLTVAVLYDEAYGVAISEEIEQQTGRAASISAVHAALNRLSDKGMVTSHLGGATAERGGRRKRFFTVTPAGSKVLHEIRHQRQQLWAQIPPQALRWKMG</sequence>
<dbReference type="Pfam" id="PF03551">
    <property type="entry name" value="PadR"/>
    <property type="match status" value="1"/>
</dbReference>
<protein>
    <submittedName>
        <fullName evidence="2">Transcriptional regulator PadR-like family protein</fullName>
    </submittedName>
</protein>
<proteinExistence type="predicted"/>
<evidence type="ECO:0000313" key="2">
    <source>
        <dbReference type="EMBL" id="SDK02212.1"/>
    </source>
</evidence>
<dbReference type="Gene3D" id="1.10.10.10">
    <property type="entry name" value="Winged helix-like DNA-binding domain superfamily/Winged helix DNA-binding domain"/>
    <property type="match status" value="1"/>
</dbReference>
<reference evidence="2 3" key="1">
    <citation type="submission" date="2016-10" db="EMBL/GenBank/DDBJ databases">
        <authorList>
            <person name="de Groot N.N."/>
        </authorList>
    </citation>
    <scope>NUCLEOTIDE SEQUENCE [LARGE SCALE GENOMIC DNA]</scope>
    <source>
        <strain evidence="2 3">DSM 25186</strain>
    </source>
</reference>
<evidence type="ECO:0000313" key="3">
    <source>
        <dbReference type="Proteomes" id="UP000198510"/>
    </source>
</evidence>
<dbReference type="InterPro" id="IPR005149">
    <property type="entry name" value="Tscrpt_reg_PadR_N"/>
</dbReference>
<dbReference type="AlphaFoldDB" id="A0A1G8YH67"/>
<dbReference type="EMBL" id="FNFO01000001">
    <property type="protein sequence ID" value="SDK02212.1"/>
    <property type="molecule type" value="Genomic_DNA"/>
</dbReference>